<sequence length="595" mass="63227">MAPQTSYVPEFETKIDFLLGLHAVRPDRDALLKIDPRFADIVDVAVNATTLRDCLLAMTGVSVSKGSLSGWRRGEQPNKVGYAANRAIARLYGFAPPLSPGQTKIADADWRRWWAEVWPTWGLDGEYVKDCENGRSGQTFIAAYRQALSDGRLRFDGTLVLPTRPARNMPLASSEAASSAPQAPSAPTPSDPALPPVAGAPDAPRAPRFGWRRGTPFLLLVTAVSAWLVLAVMPSPDRAARLPDPPPPAAGTIAGDCLPIAGDVTVTAQPAAAEAATPAAVTVACDASGRFTATPPGIAGAADLSQTLRGRKVAFVAATDGAGNPLPARYRPLLSPAGSAFVARWYRLRPTCPAGMASFRAEWRLGQAGLDCARAVDDAQPLLVSFAGPGPDRLTVTFQDAAGTAGKPILVHLMPAWPEEVDLATVLAQEATLPAEDADAPELPLRPDLTSADVVTDPDGGRRFLRDPWRHGSLGTWTTRAPRDPVGALLARVRSVDGDGWRIATAAEIESLAARLGPDRFTAAFLAVVDPLGARTLAGLAADPTCDGGYRLAQWYAYLHDTNHDGYDRWRSPSGCWRQDGKDAGLWLVEDIGRS</sequence>
<evidence type="ECO:0000313" key="3">
    <source>
        <dbReference type="Proteomes" id="UP000094622"/>
    </source>
</evidence>
<evidence type="ECO:0000313" key="2">
    <source>
        <dbReference type="EMBL" id="ODN70793.1"/>
    </source>
</evidence>
<protein>
    <submittedName>
        <fullName evidence="2">Uncharacterized protein</fullName>
    </submittedName>
</protein>
<organism evidence="2 3">
    <name type="scientific">Methylobrevis pamukkalensis</name>
    <dbReference type="NCBI Taxonomy" id="1439726"/>
    <lineage>
        <taxon>Bacteria</taxon>
        <taxon>Pseudomonadati</taxon>
        <taxon>Pseudomonadota</taxon>
        <taxon>Alphaproteobacteria</taxon>
        <taxon>Hyphomicrobiales</taxon>
        <taxon>Pleomorphomonadaceae</taxon>
        <taxon>Methylobrevis</taxon>
    </lineage>
</organism>
<feature type="compositionally biased region" description="Pro residues" evidence="1">
    <location>
        <begin position="184"/>
        <end position="195"/>
    </location>
</feature>
<gene>
    <name evidence="2" type="ORF">A6302_01897</name>
</gene>
<evidence type="ECO:0000256" key="1">
    <source>
        <dbReference type="SAM" id="MobiDB-lite"/>
    </source>
</evidence>
<feature type="region of interest" description="Disordered" evidence="1">
    <location>
        <begin position="170"/>
        <end position="206"/>
    </location>
</feature>
<feature type="compositionally biased region" description="Low complexity" evidence="1">
    <location>
        <begin position="170"/>
        <end position="183"/>
    </location>
</feature>
<dbReference type="AlphaFoldDB" id="A0A1E3H389"/>
<comment type="caution">
    <text evidence="2">The sequence shown here is derived from an EMBL/GenBank/DDBJ whole genome shotgun (WGS) entry which is preliminary data.</text>
</comment>
<dbReference type="Proteomes" id="UP000094622">
    <property type="component" value="Unassembled WGS sequence"/>
</dbReference>
<dbReference type="RefSeq" id="WP_141703556.1">
    <property type="nucleotide sequence ID" value="NZ_MCRJ01000039.1"/>
</dbReference>
<proteinExistence type="predicted"/>
<reference evidence="2 3" key="1">
    <citation type="submission" date="2016-07" db="EMBL/GenBank/DDBJ databases">
        <title>Draft Genome Sequence of Methylobrevis pamukkalensis PK2.</title>
        <authorList>
            <person name="Vasilenko O.V."/>
            <person name="Doronina N.V."/>
            <person name="Shmareva M.N."/>
            <person name="Tarlachkov S.V."/>
            <person name="Mustakhimov I."/>
            <person name="Trotsenko Y.A."/>
        </authorList>
    </citation>
    <scope>NUCLEOTIDE SEQUENCE [LARGE SCALE GENOMIC DNA]</scope>
    <source>
        <strain evidence="2 3">PK2</strain>
    </source>
</reference>
<keyword evidence="3" id="KW-1185">Reference proteome</keyword>
<name>A0A1E3H389_9HYPH</name>
<accession>A0A1E3H389</accession>
<dbReference type="EMBL" id="MCRJ01000039">
    <property type="protein sequence ID" value="ODN70793.1"/>
    <property type="molecule type" value="Genomic_DNA"/>
</dbReference>